<feature type="transmembrane region" description="Helical" evidence="1">
    <location>
        <begin position="21"/>
        <end position="41"/>
    </location>
</feature>
<feature type="transmembrane region" description="Helical" evidence="1">
    <location>
        <begin position="61"/>
        <end position="85"/>
    </location>
</feature>
<keyword evidence="1" id="KW-0472">Membrane</keyword>
<feature type="transmembrane region" description="Helical" evidence="1">
    <location>
        <begin position="137"/>
        <end position="159"/>
    </location>
</feature>
<gene>
    <name evidence="2" type="ORF">FHR80_002179</name>
</gene>
<evidence type="ECO:0000256" key="1">
    <source>
        <dbReference type="SAM" id="Phobius"/>
    </source>
</evidence>
<reference evidence="2 3" key="2">
    <citation type="submission" date="2020-08" db="EMBL/GenBank/DDBJ databases">
        <authorList>
            <person name="Partida-Martinez L."/>
            <person name="Huntemann M."/>
            <person name="Clum A."/>
            <person name="Wang J."/>
            <person name="Palaniappan K."/>
            <person name="Ritter S."/>
            <person name="Chen I.-M."/>
            <person name="Stamatis D."/>
            <person name="Reddy T."/>
            <person name="O'Malley R."/>
            <person name="Daum C."/>
            <person name="Shapiro N."/>
            <person name="Ivanova N."/>
            <person name="Kyrpides N."/>
            <person name="Woyke T."/>
        </authorList>
    </citation>
    <scope>NUCLEOTIDE SEQUENCE [LARGE SCALE GENOMIC DNA]</scope>
    <source>
        <strain evidence="2 3">RAS26</strain>
    </source>
</reference>
<dbReference type="AlphaFoldDB" id="A0A7W4UG97"/>
<organism evidence="2 3">
    <name type="scientific">Cellulomonas cellasea</name>
    <dbReference type="NCBI Taxonomy" id="43670"/>
    <lineage>
        <taxon>Bacteria</taxon>
        <taxon>Bacillati</taxon>
        <taxon>Actinomycetota</taxon>
        <taxon>Actinomycetes</taxon>
        <taxon>Micrococcales</taxon>
        <taxon>Cellulomonadaceae</taxon>
        <taxon>Cellulomonas</taxon>
    </lineage>
</organism>
<dbReference type="EMBL" id="JACHVX010000003">
    <property type="protein sequence ID" value="MBB2923254.1"/>
    <property type="molecule type" value="Genomic_DNA"/>
</dbReference>
<protein>
    <recommendedName>
        <fullName evidence="4">DUF1772 domain-containing protein</fullName>
    </recommendedName>
</protein>
<accession>A0A7W4UG97</accession>
<name>A0A7W4UG97_9CELL</name>
<dbReference type="RefSeq" id="WP_183296122.1">
    <property type="nucleotide sequence ID" value="NZ_JACHVX010000003.1"/>
</dbReference>
<evidence type="ECO:0000313" key="3">
    <source>
        <dbReference type="Proteomes" id="UP000518206"/>
    </source>
</evidence>
<sequence length="164" mass="17103">MTHSTLAPTRRSARALGRRDWVLGATTAATVYSAGIAWQAHAVSYPLFSQVSAEEFPAYHLAYNAAIPGVVIVPGFVCFLACAALPWTRPADVPRALAAVVSASGLVSLATTVLWAIPMHDRLDAVGQSAEALAALAQANALRTGALTLGAAALVWSLLRRRAA</sequence>
<comment type="caution">
    <text evidence="2">The sequence shown here is derived from an EMBL/GenBank/DDBJ whole genome shotgun (WGS) entry which is preliminary data.</text>
</comment>
<keyword evidence="1" id="KW-0812">Transmembrane</keyword>
<feature type="transmembrane region" description="Helical" evidence="1">
    <location>
        <begin position="97"/>
        <end position="117"/>
    </location>
</feature>
<reference evidence="2 3" key="1">
    <citation type="submission" date="2020-08" db="EMBL/GenBank/DDBJ databases">
        <title>The Agave Microbiome: Exploring the role of microbial communities in plant adaptations to desert environments.</title>
        <authorList>
            <person name="Partida-Martinez L.P."/>
        </authorList>
    </citation>
    <scope>NUCLEOTIDE SEQUENCE [LARGE SCALE GENOMIC DNA]</scope>
    <source>
        <strain evidence="2 3">RAS26</strain>
    </source>
</reference>
<evidence type="ECO:0000313" key="2">
    <source>
        <dbReference type="EMBL" id="MBB2923254.1"/>
    </source>
</evidence>
<keyword evidence="1" id="KW-1133">Transmembrane helix</keyword>
<evidence type="ECO:0008006" key="4">
    <source>
        <dbReference type="Google" id="ProtNLM"/>
    </source>
</evidence>
<dbReference type="Proteomes" id="UP000518206">
    <property type="component" value="Unassembled WGS sequence"/>
</dbReference>
<proteinExistence type="predicted"/>